<name>A0A662ZJ56_9GAMM</name>
<dbReference type="Gene3D" id="3.40.50.300">
    <property type="entry name" value="P-loop containing nucleotide triphosphate hydrolases"/>
    <property type="match status" value="1"/>
</dbReference>
<feature type="domain" description="G" evidence="1">
    <location>
        <begin position="32"/>
        <end position="157"/>
    </location>
</feature>
<dbReference type="EMBL" id="FOXF01000024">
    <property type="protein sequence ID" value="SFP44705.1"/>
    <property type="molecule type" value="Genomic_DNA"/>
</dbReference>
<keyword evidence="3" id="KW-1185">Reference proteome</keyword>
<proteinExistence type="predicted"/>
<sequence length="384" mass="41846">MSLADKLDTTQIESNLAQEMNSFMKNLDKPNILLAGPTGCGKSTLCNLVFGREICKVGCGTPVTRGINKITDPDIPVTVFDSEGYETGADFGDGGQDSSQNYYGIITGFLDSQHDAGHPVDVVWYCVSAPSERITDADFKVIRAFQDRKIPVALILTQIDVATEETCETLKRISISELGENFRENIFESSIDYLNIPVPAGIKELHEWTLRQLPESRKESFIISCNKNFDQKFEQCLNYTKIAVAAAATASVSPVPFSDAAIITPIQIGLISKILTVWNLNQLEKLAGCVALDTILPSIGKSIAGNLIKMLPGFGSFAGAVINAGVSSSITYGLGYALSKACKEIHRHVLDGSNIDLNEVFNSQFANAVFEYAKQYKKDNYGNK</sequence>
<evidence type="ECO:0000259" key="1">
    <source>
        <dbReference type="Pfam" id="PF01926"/>
    </source>
</evidence>
<dbReference type="SUPFAM" id="SSF52540">
    <property type="entry name" value="P-loop containing nucleoside triphosphate hydrolases"/>
    <property type="match status" value="1"/>
</dbReference>
<gene>
    <name evidence="2" type="ORF">SAMN02910344_01411</name>
</gene>
<organism evidence="2 3">
    <name type="scientific">Ruminobacter amylophilus</name>
    <dbReference type="NCBI Taxonomy" id="867"/>
    <lineage>
        <taxon>Bacteria</taxon>
        <taxon>Pseudomonadati</taxon>
        <taxon>Pseudomonadota</taxon>
        <taxon>Gammaproteobacteria</taxon>
        <taxon>Aeromonadales</taxon>
        <taxon>Succinivibrionaceae</taxon>
        <taxon>Ruminobacter</taxon>
    </lineage>
</organism>
<dbReference type="Pfam" id="PF01926">
    <property type="entry name" value="MMR_HSR1"/>
    <property type="match status" value="1"/>
</dbReference>
<dbReference type="InterPro" id="IPR027417">
    <property type="entry name" value="P-loop_NTPase"/>
</dbReference>
<protein>
    <submittedName>
        <fullName evidence="2">Uncharacterized conserved protein, DUF697 family</fullName>
    </submittedName>
</protein>
<dbReference type="GO" id="GO:0005525">
    <property type="term" value="F:GTP binding"/>
    <property type="evidence" value="ECO:0007669"/>
    <property type="project" value="InterPro"/>
</dbReference>
<dbReference type="InterPro" id="IPR006073">
    <property type="entry name" value="GTP-bd"/>
</dbReference>
<evidence type="ECO:0000313" key="3">
    <source>
        <dbReference type="Proteomes" id="UP000243745"/>
    </source>
</evidence>
<dbReference type="CDD" id="cd00882">
    <property type="entry name" value="Ras_like_GTPase"/>
    <property type="match status" value="1"/>
</dbReference>
<dbReference type="RefSeq" id="WP_177178523.1">
    <property type="nucleotide sequence ID" value="NZ_FOXF01000024.1"/>
</dbReference>
<evidence type="ECO:0000313" key="2">
    <source>
        <dbReference type="EMBL" id="SFP44705.1"/>
    </source>
</evidence>
<accession>A0A662ZJ56</accession>
<dbReference type="Proteomes" id="UP000243745">
    <property type="component" value="Unassembled WGS sequence"/>
</dbReference>
<reference evidence="2 3" key="1">
    <citation type="submission" date="2016-10" db="EMBL/GenBank/DDBJ databases">
        <authorList>
            <person name="Varghese N."/>
            <person name="Submissions S."/>
        </authorList>
    </citation>
    <scope>NUCLEOTIDE SEQUENCE [LARGE SCALE GENOMIC DNA]</scope>
    <source>
        <strain evidence="2 3">DSM 1361</strain>
    </source>
</reference>
<dbReference type="AlphaFoldDB" id="A0A662ZJ56"/>